<dbReference type="InterPro" id="IPR009057">
    <property type="entry name" value="Homeodomain-like_sf"/>
</dbReference>
<proteinExistence type="predicted"/>
<evidence type="ECO:0000313" key="4">
    <source>
        <dbReference type="EMBL" id="QEK11514.1"/>
    </source>
</evidence>
<gene>
    <name evidence="4" type="ORF">FQB35_03505</name>
</gene>
<dbReference type="PANTHER" id="PTHR43479:SF11">
    <property type="entry name" value="ACREF_ENVCD OPERON REPRESSOR-RELATED"/>
    <property type="match status" value="1"/>
</dbReference>
<evidence type="ECO:0000313" key="5">
    <source>
        <dbReference type="Proteomes" id="UP000324646"/>
    </source>
</evidence>
<feature type="domain" description="HTH tetR-type" evidence="3">
    <location>
        <begin position="10"/>
        <end position="70"/>
    </location>
</feature>
<dbReference type="EMBL" id="CP042243">
    <property type="protein sequence ID" value="QEK11514.1"/>
    <property type="molecule type" value="Genomic_DNA"/>
</dbReference>
<evidence type="ECO:0000259" key="3">
    <source>
        <dbReference type="PROSITE" id="PS50977"/>
    </source>
</evidence>
<dbReference type="Gene3D" id="1.10.357.10">
    <property type="entry name" value="Tetracycline Repressor, domain 2"/>
    <property type="match status" value="1"/>
</dbReference>
<dbReference type="AlphaFoldDB" id="A0A5C0SE17"/>
<dbReference type="PRINTS" id="PR00455">
    <property type="entry name" value="HTHTETR"/>
</dbReference>
<evidence type="ECO:0000256" key="1">
    <source>
        <dbReference type="ARBA" id="ARBA00023125"/>
    </source>
</evidence>
<dbReference type="InterPro" id="IPR001647">
    <property type="entry name" value="HTH_TetR"/>
</dbReference>
<feature type="DNA-binding region" description="H-T-H motif" evidence="2">
    <location>
        <begin position="33"/>
        <end position="52"/>
    </location>
</feature>
<dbReference type="PANTHER" id="PTHR43479">
    <property type="entry name" value="ACREF/ENVCD OPERON REPRESSOR-RELATED"/>
    <property type="match status" value="1"/>
</dbReference>
<reference evidence="4 5" key="1">
    <citation type="submission" date="2019-07" db="EMBL/GenBank/DDBJ databases">
        <title>Complete genome of Crassaminicella thermophila SY095.</title>
        <authorList>
            <person name="Li X."/>
        </authorList>
    </citation>
    <scope>NUCLEOTIDE SEQUENCE [LARGE SCALE GENOMIC DNA]</scope>
    <source>
        <strain evidence="4 5">SY095</strain>
    </source>
</reference>
<dbReference type="Proteomes" id="UP000324646">
    <property type="component" value="Chromosome"/>
</dbReference>
<dbReference type="KEGG" id="crs:FQB35_03505"/>
<organism evidence="4 5">
    <name type="scientific">Crassaminicella thermophila</name>
    <dbReference type="NCBI Taxonomy" id="2599308"/>
    <lineage>
        <taxon>Bacteria</taxon>
        <taxon>Bacillati</taxon>
        <taxon>Bacillota</taxon>
        <taxon>Clostridia</taxon>
        <taxon>Eubacteriales</taxon>
        <taxon>Clostridiaceae</taxon>
        <taxon>Crassaminicella</taxon>
    </lineage>
</organism>
<dbReference type="GO" id="GO:0003677">
    <property type="term" value="F:DNA binding"/>
    <property type="evidence" value="ECO:0007669"/>
    <property type="project" value="UniProtKB-UniRule"/>
</dbReference>
<dbReference type="OrthoDB" id="9808476at2"/>
<dbReference type="Pfam" id="PF00440">
    <property type="entry name" value="TetR_N"/>
    <property type="match status" value="1"/>
</dbReference>
<accession>A0A5C0SE17</accession>
<sequence>MKNKMKEDGNGTKLKILEASLRLFSKNGFSATSVRQISKEAGFRESVIYNHFSGKYDILKTLFYIEIDSVRKDFLKEIELENIKNNPKGLLMSIADRFMGYSKDTKRSKFLKIIIMEMFRDSRAKELVKKDLFENGKIMLKNIFLNMIKLGIMKEKDPQILANEFLAPLFFINLEYLLSSDENTFDKHKLVKEHIDFFWESVKID</sequence>
<keyword evidence="1 2" id="KW-0238">DNA-binding</keyword>
<dbReference type="PROSITE" id="PS50977">
    <property type="entry name" value="HTH_TETR_2"/>
    <property type="match status" value="1"/>
</dbReference>
<evidence type="ECO:0000256" key="2">
    <source>
        <dbReference type="PROSITE-ProRule" id="PRU00335"/>
    </source>
</evidence>
<dbReference type="InterPro" id="IPR050624">
    <property type="entry name" value="HTH-type_Tx_Regulator"/>
</dbReference>
<keyword evidence="5" id="KW-1185">Reference proteome</keyword>
<protein>
    <submittedName>
        <fullName evidence="4">TetR/AcrR family transcriptional regulator</fullName>
    </submittedName>
</protein>
<dbReference type="SUPFAM" id="SSF46689">
    <property type="entry name" value="Homeodomain-like"/>
    <property type="match status" value="1"/>
</dbReference>
<name>A0A5C0SE17_CRATE</name>
<dbReference type="RefSeq" id="WP_148808669.1">
    <property type="nucleotide sequence ID" value="NZ_CP042243.1"/>
</dbReference>